<accession>A0A1M6LTS6</accession>
<dbReference type="Proteomes" id="UP000184080">
    <property type="component" value="Unassembled WGS sequence"/>
</dbReference>
<keyword evidence="2" id="KW-1185">Reference proteome</keyword>
<protein>
    <submittedName>
        <fullName evidence="1">Uncharacterized protein</fullName>
    </submittedName>
</protein>
<evidence type="ECO:0000313" key="1">
    <source>
        <dbReference type="EMBL" id="SHJ74601.1"/>
    </source>
</evidence>
<name>A0A1M6LTS6_9CLOT</name>
<organism evidence="1 2">
    <name type="scientific">Clostridium amylolyticum</name>
    <dbReference type="NCBI Taxonomy" id="1121298"/>
    <lineage>
        <taxon>Bacteria</taxon>
        <taxon>Bacillati</taxon>
        <taxon>Bacillota</taxon>
        <taxon>Clostridia</taxon>
        <taxon>Eubacteriales</taxon>
        <taxon>Clostridiaceae</taxon>
        <taxon>Clostridium</taxon>
    </lineage>
</organism>
<sequence>MIKKILVLVMLIPMMILGACYKEIDEVDNSTYIERHFPSILILSINEKHNLNKNDKLNPEFYDIEYLKYDSKIIDCADTIISAYSQGYTVLKIKITNRVNKKELLYELPITVVTEKQKQIYETDILWDYIGALGLSDPNIESFPLSLRKDEVKNIKFKIVNTQKENVKISDINKVSYREYAIEPIIGNNSICTFLNFTQ</sequence>
<dbReference type="PROSITE" id="PS51257">
    <property type="entry name" value="PROKAR_LIPOPROTEIN"/>
    <property type="match status" value="1"/>
</dbReference>
<gene>
    <name evidence="1" type="ORF">SAMN05444401_3780</name>
</gene>
<dbReference type="RefSeq" id="WP_073010404.1">
    <property type="nucleotide sequence ID" value="NZ_FQZO01000007.1"/>
</dbReference>
<dbReference type="EMBL" id="FQZO01000007">
    <property type="protein sequence ID" value="SHJ74601.1"/>
    <property type="molecule type" value="Genomic_DNA"/>
</dbReference>
<dbReference type="AlphaFoldDB" id="A0A1M6LTS6"/>
<proteinExistence type="predicted"/>
<evidence type="ECO:0000313" key="2">
    <source>
        <dbReference type="Proteomes" id="UP000184080"/>
    </source>
</evidence>
<reference evidence="1 2" key="1">
    <citation type="submission" date="2016-11" db="EMBL/GenBank/DDBJ databases">
        <authorList>
            <person name="Jaros S."/>
            <person name="Januszkiewicz K."/>
            <person name="Wedrychowicz H."/>
        </authorList>
    </citation>
    <scope>NUCLEOTIDE SEQUENCE [LARGE SCALE GENOMIC DNA]</scope>
    <source>
        <strain evidence="1 2">DSM 21864</strain>
    </source>
</reference>